<organism evidence="1 2">
    <name type="scientific">Artomyces pyxidatus</name>
    <dbReference type="NCBI Taxonomy" id="48021"/>
    <lineage>
        <taxon>Eukaryota</taxon>
        <taxon>Fungi</taxon>
        <taxon>Dikarya</taxon>
        <taxon>Basidiomycota</taxon>
        <taxon>Agaricomycotina</taxon>
        <taxon>Agaricomycetes</taxon>
        <taxon>Russulales</taxon>
        <taxon>Auriscalpiaceae</taxon>
        <taxon>Artomyces</taxon>
    </lineage>
</organism>
<evidence type="ECO:0000313" key="2">
    <source>
        <dbReference type="Proteomes" id="UP000814140"/>
    </source>
</evidence>
<reference evidence="1" key="2">
    <citation type="journal article" date="2022" name="New Phytol.">
        <title>Evolutionary transition to the ectomycorrhizal habit in the genomes of a hyperdiverse lineage of mushroom-forming fungi.</title>
        <authorList>
            <person name="Looney B."/>
            <person name="Miyauchi S."/>
            <person name="Morin E."/>
            <person name="Drula E."/>
            <person name="Courty P.E."/>
            <person name="Kohler A."/>
            <person name="Kuo A."/>
            <person name="LaButti K."/>
            <person name="Pangilinan J."/>
            <person name="Lipzen A."/>
            <person name="Riley R."/>
            <person name="Andreopoulos W."/>
            <person name="He G."/>
            <person name="Johnson J."/>
            <person name="Nolan M."/>
            <person name="Tritt A."/>
            <person name="Barry K.W."/>
            <person name="Grigoriev I.V."/>
            <person name="Nagy L.G."/>
            <person name="Hibbett D."/>
            <person name="Henrissat B."/>
            <person name="Matheny P.B."/>
            <person name="Labbe J."/>
            <person name="Martin F.M."/>
        </authorList>
    </citation>
    <scope>NUCLEOTIDE SEQUENCE</scope>
    <source>
        <strain evidence="1">HHB10654</strain>
    </source>
</reference>
<dbReference type="Proteomes" id="UP000814140">
    <property type="component" value="Unassembled WGS sequence"/>
</dbReference>
<keyword evidence="2" id="KW-1185">Reference proteome</keyword>
<gene>
    <name evidence="1" type="ORF">BV25DRAFT_1834597</name>
</gene>
<name>A0ACB8TIZ7_9AGAM</name>
<accession>A0ACB8TIZ7</accession>
<sequence length="361" mass="38932">MSPYRRPQNNRRRSQSASAPGSPSSARRVDDPWRPSTKRTHPHTPSCKDIALSNVPHKWDVDLWRRGKRPRMDRSSTPSNPDIDMDAPSSATRAPSLRAPVFASTSAAFNFFPSRPQRSTRSARSSTSSPPHPKQLSPSMHIDSDLSALHSNAFVDLRQSIAKGDEGFVQRMRAWESARTRTPAGAHLPRRAQPPPSAFYHRGRSSSTRILSGGGSDDGDYDEDEDNEDEDEDEDVQIFSGDSSTADTPSLRAVSPSRSRARSLGPMDLDSPRASLPPAPVVQPALSHTVASSTNSSLVSLPLPQSVPAHASREEKAIAALNLALANGAAGLNDYGAVREALGVLGLGSVEGISEVGEMWH</sequence>
<proteinExistence type="predicted"/>
<evidence type="ECO:0000313" key="1">
    <source>
        <dbReference type="EMBL" id="KAI0068409.1"/>
    </source>
</evidence>
<protein>
    <submittedName>
        <fullName evidence="1">Uncharacterized protein</fullName>
    </submittedName>
</protein>
<dbReference type="EMBL" id="MU277188">
    <property type="protein sequence ID" value="KAI0068409.1"/>
    <property type="molecule type" value="Genomic_DNA"/>
</dbReference>
<comment type="caution">
    <text evidence="1">The sequence shown here is derived from an EMBL/GenBank/DDBJ whole genome shotgun (WGS) entry which is preliminary data.</text>
</comment>
<reference evidence="1" key="1">
    <citation type="submission" date="2021-03" db="EMBL/GenBank/DDBJ databases">
        <authorList>
            <consortium name="DOE Joint Genome Institute"/>
            <person name="Ahrendt S."/>
            <person name="Looney B.P."/>
            <person name="Miyauchi S."/>
            <person name="Morin E."/>
            <person name="Drula E."/>
            <person name="Courty P.E."/>
            <person name="Chicoki N."/>
            <person name="Fauchery L."/>
            <person name="Kohler A."/>
            <person name="Kuo A."/>
            <person name="Labutti K."/>
            <person name="Pangilinan J."/>
            <person name="Lipzen A."/>
            <person name="Riley R."/>
            <person name="Andreopoulos W."/>
            <person name="He G."/>
            <person name="Johnson J."/>
            <person name="Barry K.W."/>
            <person name="Grigoriev I.V."/>
            <person name="Nagy L."/>
            <person name="Hibbett D."/>
            <person name="Henrissat B."/>
            <person name="Matheny P.B."/>
            <person name="Labbe J."/>
            <person name="Martin F."/>
        </authorList>
    </citation>
    <scope>NUCLEOTIDE SEQUENCE</scope>
    <source>
        <strain evidence="1">HHB10654</strain>
    </source>
</reference>